<dbReference type="InterPro" id="IPR038656">
    <property type="entry name" value="Peptidase_G1_sf"/>
</dbReference>
<dbReference type="Pfam" id="PF01828">
    <property type="entry name" value="Peptidase_A4"/>
    <property type="match status" value="1"/>
</dbReference>
<protein>
    <recommendedName>
        <fullName evidence="4">Aspergillopepsin</fullName>
    </recommendedName>
</protein>
<dbReference type="InterPro" id="IPR013320">
    <property type="entry name" value="ConA-like_dom_sf"/>
</dbReference>
<evidence type="ECO:0000313" key="3">
    <source>
        <dbReference type="Proteomes" id="UP000054144"/>
    </source>
</evidence>
<reference evidence="2 3" key="1">
    <citation type="journal article" date="2015" name="Fungal Genet. Biol.">
        <title>Evolution of novel wood decay mechanisms in Agaricales revealed by the genome sequences of Fistulina hepatica and Cylindrobasidium torrendii.</title>
        <authorList>
            <person name="Floudas D."/>
            <person name="Held B.W."/>
            <person name="Riley R."/>
            <person name="Nagy L.G."/>
            <person name="Koehler G."/>
            <person name="Ransdell A.S."/>
            <person name="Younus H."/>
            <person name="Chow J."/>
            <person name="Chiniquy J."/>
            <person name="Lipzen A."/>
            <person name="Tritt A."/>
            <person name="Sun H."/>
            <person name="Haridas S."/>
            <person name="LaButti K."/>
            <person name="Ohm R.A."/>
            <person name="Kues U."/>
            <person name="Blanchette R.A."/>
            <person name="Grigoriev I.V."/>
            <person name="Minto R.E."/>
            <person name="Hibbett D.S."/>
        </authorList>
    </citation>
    <scope>NUCLEOTIDE SEQUENCE [LARGE SCALE GENOMIC DNA]</scope>
    <source>
        <strain evidence="2 3">ATCC 64428</strain>
    </source>
</reference>
<dbReference type="GO" id="GO:0006508">
    <property type="term" value="P:proteolysis"/>
    <property type="evidence" value="ECO:0007669"/>
    <property type="project" value="InterPro"/>
</dbReference>
<gene>
    <name evidence="2" type="ORF">FISHEDRAFT_66179</name>
</gene>
<evidence type="ECO:0000256" key="1">
    <source>
        <dbReference type="PIRSR" id="PIRSR600250-50"/>
    </source>
</evidence>
<evidence type="ECO:0008006" key="4">
    <source>
        <dbReference type="Google" id="ProtNLM"/>
    </source>
</evidence>
<accession>A0A0D7A8K4</accession>
<organism evidence="2 3">
    <name type="scientific">Fistulina hepatica ATCC 64428</name>
    <dbReference type="NCBI Taxonomy" id="1128425"/>
    <lineage>
        <taxon>Eukaryota</taxon>
        <taxon>Fungi</taxon>
        <taxon>Dikarya</taxon>
        <taxon>Basidiomycota</taxon>
        <taxon>Agaricomycotina</taxon>
        <taxon>Agaricomycetes</taxon>
        <taxon>Agaricomycetidae</taxon>
        <taxon>Agaricales</taxon>
        <taxon>Fistulinaceae</taxon>
        <taxon>Fistulina</taxon>
    </lineage>
</organism>
<dbReference type="AlphaFoldDB" id="A0A0D7A8K4"/>
<dbReference type="PANTHER" id="PTHR37536">
    <property type="entry name" value="PUTATIVE (AFU_ORTHOLOGUE AFUA_3G02970)-RELATED"/>
    <property type="match status" value="1"/>
</dbReference>
<keyword evidence="3" id="KW-1185">Reference proteome</keyword>
<dbReference type="EMBL" id="KN882011">
    <property type="protein sequence ID" value="KIY47138.1"/>
    <property type="molecule type" value="Genomic_DNA"/>
</dbReference>
<dbReference type="Proteomes" id="UP000054144">
    <property type="component" value="Unassembled WGS sequence"/>
</dbReference>
<dbReference type="SUPFAM" id="SSF49899">
    <property type="entry name" value="Concanavalin A-like lectins/glucanases"/>
    <property type="match status" value="1"/>
</dbReference>
<dbReference type="GO" id="GO:0070007">
    <property type="term" value="F:glutamic-type endopeptidase activity"/>
    <property type="evidence" value="ECO:0007669"/>
    <property type="project" value="InterPro"/>
</dbReference>
<dbReference type="PRINTS" id="PR00977">
    <property type="entry name" value="SCYTLDPTASE"/>
</dbReference>
<proteinExistence type="predicted"/>
<dbReference type="CDD" id="cd13426">
    <property type="entry name" value="Peptidase_G1"/>
    <property type="match status" value="1"/>
</dbReference>
<sequence length="256" mass="27255">MFITTVLAASRGHGRGLAERVARRQAGRHLSHPMNRVESSSNQTGVEYSSNWAGAILVADSATYTAVKGKFTVPTPSVPDDTSSYASNYSAAAWVGIDGADNCSDAILQAGLDFTIDTNLGNISYDAWYEWYPAYSYDFNISFSAGDEVIVTVTATSLTSGTAVIENVTTGQNVSTTITSTYPLCEQNAEWIVEDYEEGDSLVTFADFGTITFTDAEATTSSGTVGPENASIIDIEQDSVLTSVSISSDSVNITYI</sequence>
<name>A0A0D7A8K4_9AGAR</name>
<dbReference type="OrthoDB" id="2862635at2759"/>
<dbReference type="InterPro" id="IPR000250">
    <property type="entry name" value="Peptidase_G1"/>
</dbReference>
<dbReference type="Gene3D" id="2.60.120.700">
    <property type="entry name" value="Peptidase G1"/>
    <property type="match status" value="1"/>
</dbReference>
<dbReference type="PANTHER" id="PTHR37536:SF1">
    <property type="entry name" value="ASPERGILLOPEPSIN, PUTAITVE (AFU_ORTHOLOGUE AFUA_7G01200)"/>
    <property type="match status" value="1"/>
</dbReference>
<feature type="active site" description="Proton acceptor" evidence="1">
    <location>
        <position position="194"/>
    </location>
</feature>
<evidence type="ECO:0000313" key="2">
    <source>
        <dbReference type="EMBL" id="KIY47138.1"/>
    </source>
</evidence>